<dbReference type="InterPro" id="IPR018712">
    <property type="entry name" value="Tle1-like_cat"/>
</dbReference>
<dbReference type="Proteomes" id="UP000799324">
    <property type="component" value="Unassembled WGS sequence"/>
</dbReference>
<dbReference type="OrthoDB" id="3057168at2759"/>
<feature type="domain" description="T6SS Phospholipase effector Tle1-like catalytic" evidence="1">
    <location>
        <begin position="9"/>
        <end position="327"/>
    </location>
</feature>
<sequence>MADEKPWQRRIIICCDGTWQSSVCSTDNVPSNVTRLCRHLARIGTDKDDPTKKFHQVVYYDSGVGTGNLSESDRRRQGGTGAGLAENVIEAYNFIVLNYEPGDEIFCFGFSRGAYTARAVAGLVTALDIGVIRPIDMQLFPQVYRAYQANDEGLPFRETQAWTNFVSGKLTRRGTQLNEQERESGAKNRAQSWDIFPHGELAVSPESRKVKVIGVWDTVGSLGVPDVMWFDNARKRTKFGFHNVQLNDQIEHAFHALALDERRSPFRPTLWYIPKELAKEGKPLPELKQVWFPGVHINSGGGSDDAIGDMKGDLEHLSTATFCWMLQCISPYLTIDQTAFHASLAQYGRWLNRIRYNCTYHHDGWTDWLKKQIPNLPIINPAPTGLEEPKTDPAHTHPDFDYGWGTGPIVDSYTGLYHLAGEVRRVPGQCRAELYDHRQGEYILTDINQFGETNEYIHPICHYRDLIRGPEPNSALIDFERSFEPEANGRGRFWWQKGTARKLPEWAILEHEDHVVNFERTYYAKCEKTEDKLKVLKDRGGYDKDFLATLDEKIDFGIKGKKGWEYP</sequence>
<dbReference type="PANTHER" id="PTHR33840">
    <property type="match status" value="1"/>
</dbReference>
<dbReference type="EMBL" id="MU004595">
    <property type="protein sequence ID" value="KAF2647643.1"/>
    <property type="molecule type" value="Genomic_DNA"/>
</dbReference>
<dbReference type="InterPro" id="IPR029058">
    <property type="entry name" value="AB_hydrolase_fold"/>
</dbReference>
<dbReference type="AlphaFoldDB" id="A0A6A6SLZ4"/>
<gene>
    <name evidence="2" type="ORF">K491DRAFT_614272</name>
</gene>
<dbReference type="Pfam" id="PF09994">
    <property type="entry name" value="T6SS_Tle1-like_cat"/>
    <property type="match status" value="1"/>
</dbReference>
<evidence type="ECO:0000313" key="2">
    <source>
        <dbReference type="EMBL" id="KAF2647643.1"/>
    </source>
</evidence>
<dbReference type="PANTHER" id="PTHR33840:SF16">
    <property type="entry name" value="DUF2235 DOMAIN-CONTAINING PROTEIN"/>
    <property type="match status" value="1"/>
</dbReference>
<name>A0A6A6SLZ4_9PLEO</name>
<reference evidence="2" key="1">
    <citation type="journal article" date="2020" name="Stud. Mycol.">
        <title>101 Dothideomycetes genomes: a test case for predicting lifestyles and emergence of pathogens.</title>
        <authorList>
            <person name="Haridas S."/>
            <person name="Albert R."/>
            <person name="Binder M."/>
            <person name="Bloem J."/>
            <person name="Labutti K."/>
            <person name="Salamov A."/>
            <person name="Andreopoulos B."/>
            <person name="Baker S."/>
            <person name="Barry K."/>
            <person name="Bills G."/>
            <person name="Bluhm B."/>
            <person name="Cannon C."/>
            <person name="Castanera R."/>
            <person name="Culley D."/>
            <person name="Daum C."/>
            <person name="Ezra D."/>
            <person name="Gonzalez J."/>
            <person name="Henrissat B."/>
            <person name="Kuo A."/>
            <person name="Liang C."/>
            <person name="Lipzen A."/>
            <person name="Lutzoni F."/>
            <person name="Magnuson J."/>
            <person name="Mondo S."/>
            <person name="Nolan M."/>
            <person name="Ohm R."/>
            <person name="Pangilinan J."/>
            <person name="Park H.-J."/>
            <person name="Ramirez L."/>
            <person name="Alfaro M."/>
            <person name="Sun H."/>
            <person name="Tritt A."/>
            <person name="Yoshinaga Y."/>
            <person name="Zwiers L.-H."/>
            <person name="Turgeon B."/>
            <person name="Goodwin S."/>
            <person name="Spatafora J."/>
            <person name="Crous P."/>
            <person name="Grigoriev I."/>
        </authorList>
    </citation>
    <scope>NUCLEOTIDE SEQUENCE</scope>
    <source>
        <strain evidence="2">CBS 122681</strain>
    </source>
</reference>
<keyword evidence="3" id="KW-1185">Reference proteome</keyword>
<organism evidence="2 3">
    <name type="scientific">Lophiostoma macrostomum CBS 122681</name>
    <dbReference type="NCBI Taxonomy" id="1314788"/>
    <lineage>
        <taxon>Eukaryota</taxon>
        <taxon>Fungi</taxon>
        <taxon>Dikarya</taxon>
        <taxon>Ascomycota</taxon>
        <taxon>Pezizomycotina</taxon>
        <taxon>Dothideomycetes</taxon>
        <taxon>Pleosporomycetidae</taxon>
        <taxon>Pleosporales</taxon>
        <taxon>Lophiostomataceae</taxon>
        <taxon>Lophiostoma</taxon>
    </lineage>
</organism>
<evidence type="ECO:0000259" key="1">
    <source>
        <dbReference type="Pfam" id="PF09994"/>
    </source>
</evidence>
<proteinExistence type="predicted"/>
<accession>A0A6A6SLZ4</accession>
<evidence type="ECO:0000313" key="3">
    <source>
        <dbReference type="Proteomes" id="UP000799324"/>
    </source>
</evidence>
<protein>
    <recommendedName>
        <fullName evidence="1">T6SS Phospholipase effector Tle1-like catalytic domain-containing protein</fullName>
    </recommendedName>
</protein>
<dbReference type="SUPFAM" id="SSF53474">
    <property type="entry name" value="alpha/beta-Hydrolases"/>
    <property type="match status" value="1"/>
</dbReference>